<dbReference type="GeneID" id="30016197"/>
<keyword evidence="3" id="KW-1185">Reference proteome</keyword>
<comment type="caution">
    <text evidence="2">The sequence shown here is derived from an EMBL/GenBank/DDBJ whole genome shotgun (WGS) entry which is preliminary data.</text>
</comment>
<dbReference type="OrthoDB" id="10555421at2759"/>
<evidence type="ECO:0000313" key="2">
    <source>
        <dbReference type="EMBL" id="OAP53765.1"/>
    </source>
</evidence>
<feature type="region of interest" description="Disordered" evidence="1">
    <location>
        <begin position="75"/>
        <end position="106"/>
    </location>
</feature>
<organism evidence="2 3">
    <name type="scientific">Fonsecaea erecta</name>
    <dbReference type="NCBI Taxonomy" id="1367422"/>
    <lineage>
        <taxon>Eukaryota</taxon>
        <taxon>Fungi</taxon>
        <taxon>Dikarya</taxon>
        <taxon>Ascomycota</taxon>
        <taxon>Pezizomycotina</taxon>
        <taxon>Eurotiomycetes</taxon>
        <taxon>Chaetothyriomycetidae</taxon>
        <taxon>Chaetothyriales</taxon>
        <taxon>Herpotrichiellaceae</taxon>
        <taxon>Fonsecaea</taxon>
    </lineage>
</organism>
<dbReference type="EMBL" id="LVYI01000025">
    <property type="protein sequence ID" value="OAP53765.1"/>
    <property type="molecule type" value="Genomic_DNA"/>
</dbReference>
<dbReference type="Proteomes" id="UP000078343">
    <property type="component" value="Unassembled WGS sequence"/>
</dbReference>
<proteinExistence type="predicted"/>
<feature type="compositionally biased region" description="Low complexity" evidence="1">
    <location>
        <begin position="20"/>
        <end position="31"/>
    </location>
</feature>
<reference evidence="2 3" key="1">
    <citation type="submission" date="2016-04" db="EMBL/GenBank/DDBJ databases">
        <title>Draft genome of Fonsecaea erecta CBS 125763.</title>
        <authorList>
            <person name="Weiss V.A."/>
            <person name="Vicente V.A."/>
            <person name="Raittz R.T."/>
            <person name="Moreno L.F."/>
            <person name="De Souza E.M."/>
            <person name="Pedrosa F.O."/>
            <person name="Steffens M.B."/>
            <person name="Faoro H."/>
            <person name="Tadra-Sfeir M.Z."/>
            <person name="Najafzadeh M.J."/>
            <person name="Felipe M.S."/>
            <person name="Teixeira M."/>
            <person name="Sun J."/>
            <person name="Xi L."/>
            <person name="Gomes R."/>
            <person name="De Azevedo C.M."/>
            <person name="Salgado C.G."/>
            <person name="Da Silva M.B."/>
            <person name="Nascimento M.F."/>
            <person name="Queiroz-Telles F."/>
            <person name="Attili D.S."/>
            <person name="Gorbushina A."/>
        </authorList>
    </citation>
    <scope>NUCLEOTIDE SEQUENCE [LARGE SCALE GENOMIC DNA]</scope>
    <source>
        <strain evidence="2 3">CBS 125763</strain>
    </source>
</reference>
<sequence>MTSALTIISVSNPGSYGSKETSTTTETATHQHTYDWSSHPEVQQVPVSLPALPTDLNTGNGALALLLNTVEDATLPATGTMPQSSSNKKRKRPTTEVRSEPGGTAQYAYDWSSQNEIPPDLPVSKLASYMNFETEHGFVMKLKANLLSEDATRAELETHAPFARTSSCNLDHIVDSNARTEAMLANYGTIFSNFETHDSDHTLSQDINPIDLNQLFTAPTTNPIDLNQLFPVPTTNDVDLNQLFPAPTTNPVDLNQFITTTGDTFDERILANSDGRAFEQGAINTSTNSSSGLSMFNIPTTDILDLNTSDMPTNGIFIQRLPDHHSDQISPIGISYA</sequence>
<evidence type="ECO:0000256" key="1">
    <source>
        <dbReference type="SAM" id="MobiDB-lite"/>
    </source>
</evidence>
<protein>
    <submittedName>
        <fullName evidence="2">Uncharacterized protein</fullName>
    </submittedName>
</protein>
<accession>A0A178Z3U5</accession>
<dbReference type="RefSeq" id="XP_018687132.1">
    <property type="nucleotide sequence ID" value="XM_018843534.1"/>
</dbReference>
<name>A0A178Z3U5_9EURO</name>
<feature type="region of interest" description="Disordered" evidence="1">
    <location>
        <begin position="1"/>
        <end position="39"/>
    </location>
</feature>
<gene>
    <name evidence="2" type="ORF">AYL99_12031</name>
</gene>
<feature type="compositionally biased region" description="Polar residues" evidence="1">
    <location>
        <begin position="1"/>
        <end position="19"/>
    </location>
</feature>
<evidence type="ECO:0000313" key="3">
    <source>
        <dbReference type="Proteomes" id="UP000078343"/>
    </source>
</evidence>
<dbReference type="AlphaFoldDB" id="A0A178Z3U5"/>